<dbReference type="PROSITE" id="PS51898">
    <property type="entry name" value="TYR_RECOMBINASE"/>
    <property type="match status" value="1"/>
</dbReference>
<dbReference type="Pfam" id="PF00589">
    <property type="entry name" value="Phage_integrase"/>
    <property type="match status" value="1"/>
</dbReference>
<dbReference type="InterPro" id="IPR013762">
    <property type="entry name" value="Integrase-like_cat_sf"/>
</dbReference>
<dbReference type="AlphaFoldDB" id="A0A1T5C2Y4"/>
<comment type="similarity">
    <text evidence="1">Belongs to the 'phage' integrase family.</text>
</comment>
<evidence type="ECO:0000256" key="1">
    <source>
        <dbReference type="ARBA" id="ARBA00008857"/>
    </source>
</evidence>
<dbReference type="STRING" id="561365.SAMN05660866_02042"/>
<evidence type="ECO:0000256" key="3">
    <source>
        <dbReference type="ARBA" id="ARBA00023172"/>
    </source>
</evidence>
<dbReference type="GO" id="GO:0006310">
    <property type="term" value="P:DNA recombination"/>
    <property type="evidence" value="ECO:0007669"/>
    <property type="project" value="UniProtKB-KW"/>
</dbReference>
<accession>A0A1T5C2Y4</accession>
<keyword evidence="2" id="KW-0238">DNA-binding</keyword>
<evidence type="ECO:0000259" key="4">
    <source>
        <dbReference type="PROSITE" id="PS51898"/>
    </source>
</evidence>
<dbReference type="Pfam" id="PF17293">
    <property type="entry name" value="Arm-DNA-bind_5"/>
    <property type="match status" value="1"/>
</dbReference>
<dbReference type="GO" id="GO:0015074">
    <property type="term" value="P:DNA integration"/>
    <property type="evidence" value="ECO:0007669"/>
    <property type="project" value="InterPro"/>
</dbReference>
<dbReference type="RefSeq" id="WP_079512499.1">
    <property type="nucleotide sequence ID" value="NZ_FUYL01000005.1"/>
</dbReference>
<name>A0A1T5C2Y4_9FLAO</name>
<dbReference type="Proteomes" id="UP000190339">
    <property type="component" value="Unassembled WGS sequence"/>
</dbReference>
<evidence type="ECO:0000313" key="5">
    <source>
        <dbReference type="EMBL" id="SKB53746.1"/>
    </source>
</evidence>
<dbReference type="PANTHER" id="PTHR30349">
    <property type="entry name" value="PHAGE INTEGRASE-RELATED"/>
    <property type="match status" value="1"/>
</dbReference>
<organism evidence="5 6">
    <name type="scientific">Maribacter arcticus</name>
    <dbReference type="NCBI Taxonomy" id="561365"/>
    <lineage>
        <taxon>Bacteria</taxon>
        <taxon>Pseudomonadati</taxon>
        <taxon>Bacteroidota</taxon>
        <taxon>Flavobacteriia</taxon>
        <taxon>Flavobacteriales</taxon>
        <taxon>Flavobacteriaceae</taxon>
        <taxon>Maribacter</taxon>
    </lineage>
</organism>
<dbReference type="SUPFAM" id="SSF56349">
    <property type="entry name" value="DNA breaking-rejoining enzymes"/>
    <property type="match status" value="1"/>
</dbReference>
<gene>
    <name evidence="5" type="ORF">SAMN05660866_02042</name>
</gene>
<evidence type="ECO:0000256" key="2">
    <source>
        <dbReference type="ARBA" id="ARBA00023125"/>
    </source>
</evidence>
<keyword evidence="3" id="KW-0233">DNA recombination</keyword>
<feature type="domain" description="Tyr recombinase" evidence="4">
    <location>
        <begin position="211"/>
        <end position="399"/>
    </location>
</feature>
<protein>
    <submittedName>
        <fullName evidence="5">Site-specific recombinase XerD</fullName>
    </submittedName>
</protein>
<dbReference type="GO" id="GO:0003677">
    <property type="term" value="F:DNA binding"/>
    <property type="evidence" value="ECO:0007669"/>
    <property type="project" value="UniProtKB-KW"/>
</dbReference>
<dbReference type="InterPro" id="IPR050090">
    <property type="entry name" value="Tyrosine_recombinase_XerCD"/>
</dbReference>
<proteinExistence type="inferred from homology"/>
<dbReference type="InterPro" id="IPR011010">
    <property type="entry name" value="DNA_brk_join_enz"/>
</dbReference>
<dbReference type="Pfam" id="PF13102">
    <property type="entry name" value="Phage_int_SAM_5"/>
    <property type="match status" value="1"/>
</dbReference>
<evidence type="ECO:0000313" key="6">
    <source>
        <dbReference type="Proteomes" id="UP000190339"/>
    </source>
</evidence>
<dbReference type="Gene3D" id="1.10.150.130">
    <property type="match status" value="1"/>
</dbReference>
<dbReference type="InterPro" id="IPR010998">
    <property type="entry name" value="Integrase_recombinase_N"/>
</dbReference>
<dbReference type="InterPro" id="IPR002104">
    <property type="entry name" value="Integrase_catalytic"/>
</dbReference>
<reference evidence="6" key="1">
    <citation type="submission" date="2017-02" db="EMBL/GenBank/DDBJ databases">
        <authorList>
            <person name="Varghese N."/>
            <person name="Submissions S."/>
        </authorList>
    </citation>
    <scope>NUCLEOTIDE SEQUENCE [LARGE SCALE GENOMIC DNA]</scope>
    <source>
        <strain evidence="6">DSM 23546</strain>
    </source>
</reference>
<dbReference type="PANTHER" id="PTHR30349:SF64">
    <property type="entry name" value="PROPHAGE INTEGRASE INTD-RELATED"/>
    <property type="match status" value="1"/>
</dbReference>
<sequence>MVSIKLKLKTKTNLDGEHSIILQVLKDRQKKIIATGLLVKKEGWDNKEHCFKTRHPNAMQNNRLLDTIKIKARNIISEFEIDDIDFTLNEFERRFRFGSKRSKIDLFGFWESFVKDLIISGRTGYARNNRDTIRSLKRFYKKPVLHMREINVTFLDKYEVFLRSRGGSNGGIAVRMRSLRTIFNLAIRRDLIKQNLYPFHKYKISKLRGKRIKHALTMAEIELFKNVDCEGDIQYINAKNYFLFSFYTRGMNFADMMRLRWSDITNQRVTYARAKTQGNFSLKIIPPVREVLNYYDKNRRDTNYVFPILLHDVLTPMQIENRKQKILGQYNKALKILAEKAGISKNVTSYVARHSFAMCLREKGISIDVIGETLGHQSVLTTKAYVREFGVEVLDEAVEVLLW</sequence>
<dbReference type="InterPro" id="IPR025269">
    <property type="entry name" value="SAM-like_dom"/>
</dbReference>
<dbReference type="CDD" id="cd01185">
    <property type="entry name" value="INTN1_C_like"/>
    <property type="match status" value="1"/>
</dbReference>
<dbReference type="Gene3D" id="1.10.443.10">
    <property type="entry name" value="Intergrase catalytic core"/>
    <property type="match status" value="1"/>
</dbReference>
<keyword evidence="6" id="KW-1185">Reference proteome</keyword>
<dbReference type="EMBL" id="FUYL01000005">
    <property type="protein sequence ID" value="SKB53746.1"/>
    <property type="molecule type" value="Genomic_DNA"/>
</dbReference>
<dbReference type="InterPro" id="IPR035386">
    <property type="entry name" value="Arm-DNA-bind_5"/>
</dbReference>